<dbReference type="Proteomes" id="UP001529380">
    <property type="component" value="Unassembled WGS sequence"/>
</dbReference>
<dbReference type="EMBL" id="JAUDCL010000006">
    <property type="protein sequence ID" value="MDM8200724.1"/>
    <property type="molecule type" value="Genomic_DNA"/>
</dbReference>
<dbReference type="InterPro" id="IPR050706">
    <property type="entry name" value="Cyclic-di-GMP_PDE-like"/>
</dbReference>
<feature type="transmembrane region" description="Helical" evidence="1">
    <location>
        <begin position="6"/>
        <end position="28"/>
    </location>
</feature>
<dbReference type="Pfam" id="PF00563">
    <property type="entry name" value="EAL"/>
    <property type="match status" value="1"/>
</dbReference>
<evidence type="ECO:0000259" key="2">
    <source>
        <dbReference type="PROSITE" id="PS50883"/>
    </source>
</evidence>
<dbReference type="SMART" id="SM00052">
    <property type="entry name" value="EAL"/>
    <property type="match status" value="1"/>
</dbReference>
<proteinExistence type="predicted"/>
<feature type="transmembrane region" description="Helical" evidence="1">
    <location>
        <begin position="40"/>
        <end position="60"/>
    </location>
</feature>
<feature type="transmembrane region" description="Helical" evidence="1">
    <location>
        <begin position="147"/>
        <end position="166"/>
    </location>
</feature>
<organism evidence="3 4">
    <name type="scientific">Allofournierella massiliensis</name>
    <dbReference type="NCBI Taxonomy" id="1650663"/>
    <lineage>
        <taxon>Bacteria</taxon>
        <taxon>Bacillati</taxon>
        <taxon>Bacillota</taxon>
        <taxon>Clostridia</taxon>
        <taxon>Eubacteriales</taxon>
        <taxon>Oscillospiraceae</taxon>
        <taxon>Allofournierella</taxon>
    </lineage>
</organism>
<dbReference type="PANTHER" id="PTHR33121:SF70">
    <property type="entry name" value="SIGNALING PROTEIN YKOW"/>
    <property type="match status" value="1"/>
</dbReference>
<dbReference type="PROSITE" id="PS50883">
    <property type="entry name" value="EAL"/>
    <property type="match status" value="1"/>
</dbReference>
<sequence>MEPFVHYNIYFQMAGFVFLAALALVSLLRQGAHTLTRTALHRLFASAMTATALDVLATPVRAGAWPWLPGWAAHLLLVVWLISQYLFFACFVLGILFLAKAPGPRLRRMMQLTGVLCFAGTVAALLSPWLGLLYRPGPAGGFENGPLALPLMACCWLLLVVGCLWLRCAQSGPGRRCAACMAGLLLTGLPLQLAAGGVRLFWFITALALLPAALGAPLPGNQIHTASRCPNYRALVDTLWDFYQFRKPYCLAFLRIAPANDAGGAQSAAWMAPAAARLRASLPRCTVFFLSQADRFVVFSRGSREGFSSQMAELASGLNEGWLLGECTVTLTQPALLMDGLRCAPELDQAILLLDLLEEFTPDGPAHAAPQWVNDQALARLQRTLAVRRALTGALERGRFALRYLPVLDARTGKPVQLEVLPRIDDEQLGLLGPDAFVPIAERCGLTERMGAVIFDSLLAAMAADPELFSRVERVSINLSPLQLAEPDLADRFIQMAREKGVPCSRLAFELTESRSLRQNDGVPRLIRQLFAAGAAIAVDDFGAGHSNLTRILDLPEAGAVKLDRYVMRTCLSRDPRLLAHLINFVHDCGKLVIAQGVESRQQAQQLVQLGADYLQGFYYTMPLDEAGLRRFLHCGTG</sequence>
<protein>
    <submittedName>
        <fullName evidence="3">EAL domain-containing protein</fullName>
    </submittedName>
</protein>
<feature type="domain" description="EAL" evidence="2">
    <location>
        <begin position="384"/>
        <end position="637"/>
    </location>
</feature>
<dbReference type="Gene3D" id="3.20.20.450">
    <property type="entry name" value="EAL domain"/>
    <property type="match status" value="1"/>
</dbReference>
<feature type="transmembrane region" description="Helical" evidence="1">
    <location>
        <begin position="178"/>
        <end position="194"/>
    </location>
</feature>
<keyword evidence="1" id="KW-0812">Transmembrane</keyword>
<dbReference type="PANTHER" id="PTHR33121">
    <property type="entry name" value="CYCLIC DI-GMP PHOSPHODIESTERASE PDEF"/>
    <property type="match status" value="1"/>
</dbReference>
<accession>A0ABT7UPA7</accession>
<dbReference type="InterPro" id="IPR001633">
    <property type="entry name" value="EAL_dom"/>
</dbReference>
<evidence type="ECO:0000313" key="3">
    <source>
        <dbReference type="EMBL" id="MDM8200724.1"/>
    </source>
</evidence>
<comment type="caution">
    <text evidence="3">The sequence shown here is derived from an EMBL/GenBank/DDBJ whole genome shotgun (WGS) entry which is preliminary data.</text>
</comment>
<evidence type="ECO:0000313" key="4">
    <source>
        <dbReference type="Proteomes" id="UP001529380"/>
    </source>
</evidence>
<dbReference type="SUPFAM" id="SSF141868">
    <property type="entry name" value="EAL domain-like"/>
    <property type="match status" value="1"/>
</dbReference>
<dbReference type="CDD" id="cd01948">
    <property type="entry name" value="EAL"/>
    <property type="match status" value="1"/>
</dbReference>
<reference evidence="3 4" key="2">
    <citation type="submission" date="2023-06" db="EMBL/GenBank/DDBJ databases">
        <title>Identification and characterization of horizontal gene transfer across gut microbiota members of farm animals based on homology search.</title>
        <authorList>
            <person name="Schwarzerova J."/>
            <person name="Nykrynova M."/>
            <person name="Jureckova K."/>
            <person name="Cejkova D."/>
            <person name="Rychlik I."/>
        </authorList>
    </citation>
    <scope>NUCLEOTIDE SEQUENCE [LARGE SCALE GENOMIC DNA]</scope>
    <source>
        <strain evidence="3 4">ET340</strain>
    </source>
</reference>
<reference evidence="4" key="1">
    <citation type="submission" date="2023-06" db="EMBL/GenBank/DDBJ databases">
        <title>Identification and characterization of horizontal gene transfer across gut microbiota members of farm animals based on homology search.</title>
        <authorList>
            <person name="Zeman M."/>
            <person name="Kubasova T."/>
            <person name="Jahodarova E."/>
            <person name="Nykrynova M."/>
            <person name="Rychlik I."/>
        </authorList>
    </citation>
    <scope>NUCLEOTIDE SEQUENCE [LARGE SCALE GENOMIC DNA]</scope>
    <source>
        <strain evidence="4">ET340</strain>
    </source>
</reference>
<evidence type="ECO:0000256" key="1">
    <source>
        <dbReference type="SAM" id="Phobius"/>
    </source>
</evidence>
<reference evidence="3 4" key="3">
    <citation type="submission" date="2023-06" db="EMBL/GenBank/DDBJ databases">
        <authorList>
            <person name="Zeman M."/>
            <person name="Kubasova T."/>
            <person name="Jahodarova E."/>
            <person name="Nykrynova M."/>
            <person name="Rychlik I."/>
        </authorList>
    </citation>
    <scope>NUCLEOTIDE SEQUENCE [LARGE SCALE GENOMIC DNA]</scope>
    <source>
        <strain evidence="3 4">ET340</strain>
    </source>
</reference>
<dbReference type="RefSeq" id="WP_289599435.1">
    <property type="nucleotide sequence ID" value="NZ_JAUDCL010000006.1"/>
</dbReference>
<feature type="transmembrane region" description="Helical" evidence="1">
    <location>
        <begin position="111"/>
        <end position="135"/>
    </location>
</feature>
<name>A0ABT7UPA7_9FIRM</name>
<keyword evidence="1" id="KW-1133">Transmembrane helix</keyword>
<keyword evidence="4" id="KW-1185">Reference proteome</keyword>
<keyword evidence="1" id="KW-0472">Membrane</keyword>
<dbReference type="InterPro" id="IPR035919">
    <property type="entry name" value="EAL_sf"/>
</dbReference>
<feature type="transmembrane region" description="Helical" evidence="1">
    <location>
        <begin position="72"/>
        <end position="99"/>
    </location>
</feature>
<gene>
    <name evidence="3" type="ORF">QUW08_05355</name>
</gene>